<dbReference type="GO" id="GO:0005576">
    <property type="term" value="C:extracellular region"/>
    <property type="evidence" value="ECO:0007669"/>
    <property type="project" value="TreeGrafter"/>
</dbReference>
<protein>
    <recommendedName>
        <fullName evidence="1">Amine oxidase domain-containing protein</fullName>
    </recommendedName>
</protein>
<reference evidence="2" key="1">
    <citation type="journal article" date="2023" name="Mol. Biol. Evol.">
        <title>Third-Generation Sequencing Reveals the Adaptive Role of the Epigenome in Three Deep-Sea Polychaetes.</title>
        <authorList>
            <person name="Perez M."/>
            <person name="Aroh O."/>
            <person name="Sun Y."/>
            <person name="Lan Y."/>
            <person name="Juniper S.K."/>
            <person name="Young C.R."/>
            <person name="Angers B."/>
            <person name="Qian P.Y."/>
        </authorList>
    </citation>
    <scope>NUCLEOTIDE SEQUENCE</scope>
    <source>
        <strain evidence="2">P08H-3</strain>
    </source>
</reference>
<keyword evidence="3" id="KW-1185">Reference proteome</keyword>
<accession>A0AAD9NI62</accession>
<dbReference type="Pfam" id="PF13450">
    <property type="entry name" value="NAD_binding_8"/>
    <property type="match status" value="1"/>
</dbReference>
<dbReference type="Gene3D" id="3.50.50.60">
    <property type="entry name" value="FAD/NAD(P)-binding domain"/>
    <property type="match status" value="1"/>
</dbReference>
<organism evidence="2 3">
    <name type="scientific">Paralvinella palmiformis</name>
    <dbReference type="NCBI Taxonomy" id="53620"/>
    <lineage>
        <taxon>Eukaryota</taxon>
        <taxon>Metazoa</taxon>
        <taxon>Spiralia</taxon>
        <taxon>Lophotrochozoa</taxon>
        <taxon>Annelida</taxon>
        <taxon>Polychaeta</taxon>
        <taxon>Sedentaria</taxon>
        <taxon>Canalipalpata</taxon>
        <taxon>Terebellida</taxon>
        <taxon>Terebelliformia</taxon>
        <taxon>Alvinellidae</taxon>
        <taxon>Paralvinella</taxon>
    </lineage>
</organism>
<feature type="domain" description="Amine oxidase" evidence="1">
    <location>
        <begin position="112"/>
        <end position="309"/>
    </location>
</feature>
<sequence length="356" mass="40168">MFMRAMENILIVGAGLTGAVTAALIKKHLPGSCQLTVRSTVWEKTDAIGGRMTTIQNPLDPRCTVDLGAQYISTEPKNFNANNSIYEELLNNGLLKPLNGQIEGDRIWPEGTQHFVSPHGIYSVIEYYLKKAEARLEMKHHLKEIHQENSHYVVKTSDGTIKAFDGVILTMPVPDILQLEGIIPKILDQRPDVRERLKAVQYSSRFAMGLYYKPGTIIDVPWVAKYFHSDPVIVFIAADSKKREQEDKDIGPSLLVHASVQFTLKHIHEDVDQVCTEHILPRVHELLPQLPKSTFITNHLWQVSQVYKGYEGKPGMLILQDKPLLMCGGDTFTDSQFNRCLESAELLSRMVVKNIV</sequence>
<comment type="caution">
    <text evidence="2">The sequence shown here is derived from an EMBL/GenBank/DDBJ whole genome shotgun (WGS) entry which is preliminary data.</text>
</comment>
<name>A0AAD9NI62_9ANNE</name>
<evidence type="ECO:0000259" key="1">
    <source>
        <dbReference type="Pfam" id="PF01593"/>
    </source>
</evidence>
<dbReference type="Gene3D" id="3.90.660.10">
    <property type="match status" value="1"/>
</dbReference>
<evidence type="ECO:0000313" key="3">
    <source>
        <dbReference type="Proteomes" id="UP001208570"/>
    </source>
</evidence>
<dbReference type="PANTHER" id="PTHR23357">
    <property type="entry name" value="RENALASE"/>
    <property type="match status" value="1"/>
</dbReference>
<dbReference type="Pfam" id="PF01593">
    <property type="entry name" value="Amino_oxidase"/>
    <property type="match status" value="1"/>
</dbReference>
<dbReference type="PANTHER" id="PTHR23357:SF1">
    <property type="entry name" value="RENALASE"/>
    <property type="match status" value="1"/>
</dbReference>
<dbReference type="GO" id="GO:0016651">
    <property type="term" value="F:oxidoreductase activity, acting on NAD(P)H"/>
    <property type="evidence" value="ECO:0007669"/>
    <property type="project" value="InterPro"/>
</dbReference>
<dbReference type="InterPro" id="IPR002937">
    <property type="entry name" value="Amino_oxidase"/>
</dbReference>
<proteinExistence type="predicted"/>
<dbReference type="Proteomes" id="UP001208570">
    <property type="component" value="Unassembled WGS sequence"/>
</dbReference>
<evidence type="ECO:0000313" key="2">
    <source>
        <dbReference type="EMBL" id="KAK2169433.1"/>
    </source>
</evidence>
<dbReference type="EMBL" id="JAODUP010000010">
    <property type="protein sequence ID" value="KAK2169433.1"/>
    <property type="molecule type" value="Genomic_DNA"/>
</dbReference>
<dbReference type="InterPro" id="IPR040174">
    <property type="entry name" value="RNLS"/>
</dbReference>
<dbReference type="SUPFAM" id="SSF51905">
    <property type="entry name" value="FAD/NAD(P)-binding domain"/>
    <property type="match status" value="1"/>
</dbReference>
<gene>
    <name evidence="2" type="ORF">LSH36_10g12015</name>
</gene>
<dbReference type="InterPro" id="IPR036188">
    <property type="entry name" value="FAD/NAD-bd_sf"/>
</dbReference>
<dbReference type="AlphaFoldDB" id="A0AAD9NI62"/>